<dbReference type="InterPro" id="IPR000834">
    <property type="entry name" value="Peptidase_M14"/>
</dbReference>
<protein>
    <recommendedName>
        <fullName evidence="13">Peptidase M14 domain-containing protein</fullName>
    </recommendedName>
</protein>
<comment type="similarity">
    <text evidence="2 11">Belongs to the peptidase M14 family.</text>
</comment>
<dbReference type="PROSITE" id="PS52035">
    <property type="entry name" value="PEPTIDASE_M14"/>
    <property type="match status" value="1"/>
</dbReference>
<reference evidence="14" key="2">
    <citation type="submission" date="2020-12" db="EMBL/GenBank/DDBJ databases">
        <authorList>
            <person name="Kanost M."/>
        </authorList>
    </citation>
    <scope>NUCLEOTIDE SEQUENCE</scope>
</reference>
<comment type="cofactor">
    <cofactor evidence="1">
        <name>Zn(2+)</name>
        <dbReference type="ChEBI" id="CHEBI:29105"/>
    </cofactor>
</comment>
<reference evidence="14" key="1">
    <citation type="journal article" date="2016" name="Insect Biochem. Mol. Biol.">
        <title>Multifaceted biological insights from a draft genome sequence of the tobacco hornworm moth, Manduca sexta.</title>
        <authorList>
            <person name="Kanost M.R."/>
            <person name="Arrese E.L."/>
            <person name="Cao X."/>
            <person name="Chen Y.R."/>
            <person name="Chellapilla S."/>
            <person name="Goldsmith M.R."/>
            <person name="Grosse-Wilde E."/>
            <person name="Heckel D.G."/>
            <person name="Herndon N."/>
            <person name="Jiang H."/>
            <person name="Papanicolaou A."/>
            <person name="Qu J."/>
            <person name="Soulages J.L."/>
            <person name="Vogel H."/>
            <person name="Walters J."/>
            <person name="Waterhouse R.M."/>
            <person name="Ahn S.J."/>
            <person name="Almeida F.C."/>
            <person name="An C."/>
            <person name="Aqrawi P."/>
            <person name="Bretschneider A."/>
            <person name="Bryant W.B."/>
            <person name="Bucks S."/>
            <person name="Chao H."/>
            <person name="Chevignon G."/>
            <person name="Christen J.M."/>
            <person name="Clarke D.F."/>
            <person name="Dittmer N.T."/>
            <person name="Ferguson L.C.F."/>
            <person name="Garavelou S."/>
            <person name="Gordon K.H.J."/>
            <person name="Gunaratna R.T."/>
            <person name="Han Y."/>
            <person name="Hauser F."/>
            <person name="He Y."/>
            <person name="Heidel-Fischer H."/>
            <person name="Hirsh A."/>
            <person name="Hu Y."/>
            <person name="Jiang H."/>
            <person name="Kalra D."/>
            <person name="Klinner C."/>
            <person name="Konig C."/>
            <person name="Kovar C."/>
            <person name="Kroll A.R."/>
            <person name="Kuwar S.S."/>
            <person name="Lee S.L."/>
            <person name="Lehman R."/>
            <person name="Li K."/>
            <person name="Li Z."/>
            <person name="Liang H."/>
            <person name="Lovelace S."/>
            <person name="Lu Z."/>
            <person name="Mansfield J.H."/>
            <person name="McCulloch K.J."/>
            <person name="Mathew T."/>
            <person name="Morton B."/>
            <person name="Muzny D.M."/>
            <person name="Neunemann D."/>
            <person name="Ongeri F."/>
            <person name="Pauchet Y."/>
            <person name="Pu L.L."/>
            <person name="Pyrousis I."/>
            <person name="Rao X.J."/>
            <person name="Redding A."/>
            <person name="Roesel C."/>
            <person name="Sanchez-Gracia A."/>
            <person name="Schaack S."/>
            <person name="Shukla A."/>
            <person name="Tetreau G."/>
            <person name="Wang Y."/>
            <person name="Xiong G.H."/>
            <person name="Traut W."/>
            <person name="Walsh T.K."/>
            <person name="Worley K.C."/>
            <person name="Wu D."/>
            <person name="Wu W."/>
            <person name="Wu Y.Q."/>
            <person name="Zhang X."/>
            <person name="Zou Z."/>
            <person name="Zucker H."/>
            <person name="Briscoe A.D."/>
            <person name="Burmester T."/>
            <person name="Clem R.J."/>
            <person name="Feyereisen R."/>
            <person name="Grimmelikhuijzen C.J.P."/>
            <person name="Hamodrakas S.J."/>
            <person name="Hansson B.S."/>
            <person name="Huguet E."/>
            <person name="Jermiin L.S."/>
            <person name="Lan Q."/>
            <person name="Lehman H.K."/>
            <person name="Lorenzen M."/>
            <person name="Merzendorfer H."/>
            <person name="Michalopoulos I."/>
            <person name="Morton D.B."/>
            <person name="Muthukrishnan S."/>
            <person name="Oakeshott J.G."/>
            <person name="Palmer W."/>
            <person name="Park Y."/>
            <person name="Passarelli A.L."/>
            <person name="Rozas J."/>
            <person name="Schwartz L.M."/>
            <person name="Smith W."/>
            <person name="Southgate A."/>
            <person name="Vilcinskas A."/>
            <person name="Vogt R."/>
            <person name="Wang P."/>
            <person name="Werren J."/>
            <person name="Yu X.Q."/>
            <person name="Zhou J.J."/>
            <person name="Brown S.J."/>
            <person name="Scherer S.E."/>
            <person name="Richards S."/>
            <person name="Blissard G.W."/>
        </authorList>
    </citation>
    <scope>NUCLEOTIDE SEQUENCE</scope>
</reference>
<dbReference type="AlphaFoldDB" id="A0A921Z0F5"/>
<evidence type="ECO:0000256" key="10">
    <source>
        <dbReference type="ARBA" id="ARBA00023157"/>
    </source>
</evidence>
<evidence type="ECO:0000256" key="12">
    <source>
        <dbReference type="SAM" id="SignalP"/>
    </source>
</evidence>
<keyword evidence="7" id="KW-0378">Hydrolase</keyword>
<dbReference type="GO" id="GO:0005615">
    <property type="term" value="C:extracellular space"/>
    <property type="evidence" value="ECO:0007669"/>
    <property type="project" value="TreeGrafter"/>
</dbReference>
<gene>
    <name evidence="14" type="ORF">O3G_MSEX005477</name>
</gene>
<dbReference type="SUPFAM" id="SSF54897">
    <property type="entry name" value="Protease propeptides/inhibitors"/>
    <property type="match status" value="1"/>
</dbReference>
<evidence type="ECO:0000256" key="1">
    <source>
        <dbReference type="ARBA" id="ARBA00001947"/>
    </source>
</evidence>
<keyword evidence="15" id="KW-1185">Reference proteome</keyword>
<sequence>MLLRFLLTCCACVYAATAGKHDAYRSYSVHTIQVRNADDLQLIQDLQFDLDLDIWQYGMAGQRDAEVMVSPEKAREFLSALDENGLTHSILIADVAKSLEDHEDDIAAYRSSRKNRMIFSDYPRYAEVDSYMERMASTYPNLVTLVNAGPSFEGRAIKYLKISTTNFTDASKPIYFMDAMMHAREWVTTPVALYSIHRLLENRRPEDQDLLDDIDWIILPIVNPDGYEFSQTDNRLWRKTRSVNLNVSTECIGVDANRNFDIEFNTTGVFTNPCSNLFPGPYAFSEVETQYVRDILLEYLPRIQLYNDIHSHGNYVLFCYANKTLPPNAAHIHHIGAAMGAIMDSMKLPQARFYLVGNSGLVLYPTSGSADDYAQVVGVPFSYTMELPGYGYEFMVPPSYMDHMVKETWEGIAVSARLARIHYRRRFN</sequence>
<organism evidence="14 15">
    <name type="scientific">Manduca sexta</name>
    <name type="common">Tobacco hawkmoth</name>
    <name type="synonym">Tobacco hornworm</name>
    <dbReference type="NCBI Taxonomy" id="7130"/>
    <lineage>
        <taxon>Eukaryota</taxon>
        <taxon>Metazoa</taxon>
        <taxon>Ecdysozoa</taxon>
        <taxon>Arthropoda</taxon>
        <taxon>Hexapoda</taxon>
        <taxon>Insecta</taxon>
        <taxon>Pterygota</taxon>
        <taxon>Neoptera</taxon>
        <taxon>Endopterygota</taxon>
        <taxon>Lepidoptera</taxon>
        <taxon>Glossata</taxon>
        <taxon>Ditrysia</taxon>
        <taxon>Bombycoidea</taxon>
        <taxon>Sphingidae</taxon>
        <taxon>Sphinginae</taxon>
        <taxon>Sphingini</taxon>
        <taxon>Manduca</taxon>
    </lineage>
</organism>
<keyword evidence="9" id="KW-0482">Metalloprotease</keyword>
<dbReference type="EMBL" id="JH668357">
    <property type="protein sequence ID" value="KAG6448435.1"/>
    <property type="molecule type" value="Genomic_DNA"/>
</dbReference>
<evidence type="ECO:0000256" key="11">
    <source>
        <dbReference type="PROSITE-ProRule" id="PRU01379"/>
    </source>
</evidence>
<keyword evidence="4" id="KW-0645">Protease</keyword>
<evidence type="ECO:0000256" key="3">
    <source>
        <dbReference type="ARBA" id="ARBA00022645"/>
    </source>
</evidence>
<evidence type="ECO:0000313" key="14">
    <source>
        <dbReference type="EMBL" id="KAG6448435.1"/>
    </source>
</evidence>
<feature type="domain" description="Peptidase M14" evidence="13">
    <location>
        <begin position="121"/>
        <end position="419"/>
    </location>
</feature>
<evidence type="ECO:0000256" key="6">
    <source>
        <dbReference type="ARBA" id="ARBA00022729"/>
    </source>
</evidence>
<dbReference type="FunFam" id="3.40.630.10:FF:000084">
    <property type="entry name" value="Carboxypeptidase B2"/>
    <property type="match status" value="1"/>
</dbReference>
<dbReference type="GO" id="GO:0008270">
    <property type="term" value="F:zinc ion binding"/>
    <property type="evidence" value="ECO:0007669"/>
    <property type="project" value="InterPro"/>
</dbReference>
<keyword evidence="3" id="KW-0121">Carboxypeptidase</keyword>
<dbReference type="Proteomes" id="UP000791440">
    <property type="component" value="Unassembled WGS sequence"/>
</dbReference>
<name>A0A921Z0F5_MANSE</name>
<evidence type="ECO:0000256" key="5">
    <source>
        <dbReference type="ARBA" id="ARBA00022723"/>
    </source>
</evidence>
<evidence type="ECO:0000256" key="7">
    <source>
        <dbReference type="ARBA" id="ARBA00022801"/>
    </source>
</evidence>
<dbReference type="PRINTS" id="PR00765">
    <property type="entry name" value="CRBOXYPTASEA"/>
</dbReference>
<evidence type="ECO:0000313" key="15">
    <source>
        <dbReference type="Proteomes" id="UP000791440"/>
    </source>
</evidence>
<dbReference type="GO" id="GO:0006508">
    <property type="term" value="P:proteolysis"/>
    <property type="evidence" value="ECO:0007669"/>
    <property type="project" value="UniProtKB-KW"/>
</dbReference>
<evidence type="ECO:0000256" key="9">
    <source>
        <dbReference type="ARBA" id="ARBA00023049"/>
    </source>
</evidence>
<dbReference type="PANTHER" id="PTHR11705:SF140">
    <property type="entry name" value="FI02848P-RELATED"/>
    <property type="match status" value="1"/>
</dbReference>
<dbReference type="Gene3D" id="3.30.70.340">
    <property type="entry name" value="Metallocarboxypeptidase-like"/>
    <property type="match status" value="1"/>
</dbReference>
<evidence type="ECO:0000256" key="8">
    <source>
        <dbReference type="ARBA" id="ARBA00022833"/>
    </source>
</evidence>
<accession>A0A921Z0F5</accession>
<feature type="signal peptide" evidence="12">
    <location>
        <begin position="1"/>
        <end position="18"/>
    </location>
</feature>
<dbReference type="Gene3D" id="3.40.630.10">
    <property type="entry name" value="Zn peptidases"/>
    <property type="match status" value="1"/>
</dbReference>
<evidence type="ECO:0000256" key="2">
    <source>
        <dbReference type="ARBA" id="ARBA00005988"/>
    </source>
</evidence>
<dbReference type="SMART" id="SM00631">
    <property type="entry name" value="Zn_pept"/>
    <property type="match status" value="1"/>
</dbReference>
<evidence type="ECO:0000256" key="4">
    <source>
        <dbReference type="ARBA" id="ARBA00022670"/>
    </source>
</evidence>
<dbReference type="InterPro" id="IPR036990">
    <property type="entry name" value="M14A-like_propep"/>
</dbReference>
<dbReference type="Pfam" id="PF00246">
    <property type="entry name" value="Peptidase_M14"/>
    <property type="match status" value="1"/>
</dbReference>
<evidence type="ECO:0000259" key="13">
    <source>
        <dbReference type="PROSITE" id="PS52035"/>
    </source>
</evidence>
<keyword evidence="8" id="KW-0862">Zinc</keyword>
<keyword evidence="5" id="KW-0479">Metal-binding</keyword>
<dbReference type="Pfam" id="PF02244">
    <property type="entry name" value="Propep_M14"/>
    <property type="match status" value="1"/>
</dbReference>
<dbReference type="GO" id="GO:0004181">
    <property type="term" value="F:metallocarboxypeptidase activity"/>
    <property type="evidence" value="ECO:0007669"/>
    <property type="project" value="InterPro"/>
</dbReference>
<feature type="active site" description="Proton donor/acceptor" evidence="11">
    <location>
        <position position="386"/>
    </location>
</feature>
<feature type="chain" id="PRO_5037986568" description="Peptidase M14 domain-containing protein" evidence="12">
    <location>
        <begin position="19"/>
        <end position="428"/>
    </location>
</feature>
<keyword evidence="6 12" id="KW-0732">Signal</keyword>
<dbReference type="SUPFAM" id="SSF53187">
    <property type="entry name" value="Zn-dependent exopeptidases"/>
    <property type="match status" value="1"/>
</dbReference>
<dbReference type="PANTHER" id="PTHR11705">
    <property type="entry name" value="PROTEASE FAMILY M14 CARBOXYPEPTIDASE A,B"/>
    <property type="match status" value="1"/>
</dbReference>
<proteinExistence type="inferred from homology"/>
<comment type="caution">
    <text evidence="14">The sequence shown here is derived from an EMBL/GenBank/DDBJ whole genome shotgun (WGS) entry which is preliminary data.</text>
</comment>
<keyword evidence="10" id="KW-1015">Disulfide bond</keyword>
<dbReference type="InterPro" id="IPR003146">
    <property type="entry name" value="M14A_act_pep"/>
</dbReference>